<dbReference type="AlphaFoldDB" id="A0A8C5NFI5"/>
<organism evidence="21 22">
    <name type="scientific">Gouania willdenowi</name>
    <name type="common">Blunt-snouted clingfish</name>
    <name type="synonym">Lepadogaster willdenowi</name>
    <dbReference type="NCBI Taxonomy" id="441366"/>
    <lineage>
        <taxon>Eukaryota</taxon>
        <taxon>Metazoa</taxon>
        <taxon>Chordata</taxon>
        <taxon>Craniata</taxon>
        <taxon>Vertebrata</taxon>
        <taxon>Euteleostomi</taxon>
        <taxon>Actinopterygii</taxon>
        <taxon>Neopterygii</taxon>
        <taxon>Teleostei</taxon>
        <taxon>Neoteleostei</taxon>
        <taxon>Acanthomorphata</taxon>
        <taxon>Ovalentaria</taxon>
        <taxon>Blenniimorphae</taxon>
        <taxon>Blenniiformes</taxon>
        <taxon>Gobiesocoidei</taxon>
        <taxon>Gobiesocidae</taxon>
        <taxon>Gobiesocinae</taxon>
        <taxon>Gouania</taxon>
    </lineage>
</organism>
<evidence type="ECO:0000256" key="17">
    <source>
        <dbReference type="SAM" id="Coils"/>
    </source>
</evidence>
<keyword evidence="6" id="KW-0507">mRNA processing</keyword>
<dbReference type="InterPro" id="IPR002713">
    <property type="entry name" value="FF_domain"/>
</dbReference>
<feature type="compositionally biased region" description="Basic and acidic residues" evidence="18">
    <location>
        <begin position="642"/>
        <end position="663"/>
    </location>
</feature>
<feature type="domain" description="FF" evidence="20">
    <location>
        <begin position="194"/>
        <end position="248"/>
    </location>
</feature>
<comment type="similarity">
    <text evidence="13">Belongs to the PRPF40 family.</text>
</comment>
<evidence type="ECO:0000313" key="22">
    <source>
        <dbReference type="Proteomes" id="UP000694680"/>
    </source>
</evidence>
<keyword evidence="17" id="KW-0175">Coiled coil</keyword>
<keyword evidence="5" id="KW-0597">Phosphoprotein</keyword>
<evidence type="ECO:0000256" key="12">
    <source>
        <dbReference type="ARBA" id="ARBA00057440"/>
    </source>
</evidence>
<evidence type="ECO:0000256" key="3">
    <source>
        <dbReference type="ARBA" id="ARBA00022481"/>
    </source>
</evidence>
<dbReference type="Pfam" id="PF01846">
    <property type="entry name" value="FF"/>
    <property type="match status" value="3"/>
</dbReference>
<dbReference type="CDD" id="cd00201">
    <property type="entry name" value="WW"/>
    <property type="match status" value="2"/>
</dbReference>
<dbReference type="PANTHER" id="PTHR11864">
    <property type="entry name" value="PRE-MRNA-PROCESSING PROTEIN PRP40"/>
    <property type="match status" value="1"/>
</dbReference>
<evidence type="ECO:0000256" key="10">
    <source>
        <dbReference type="ARBA" id="ARBA00023187"/>
    </source>
</evidence>
<evidence type="ECO:0000259" key="20">
    <source>
        <dbReference type="PROSITE" id="PS51676"/>
    </source>
</evidence>
<dbReference type="GO" id="GO:0016363">
    <property type="term" value="C:nuclear matrix"/>
    <property type="evidence" value="ECO:0007669"/>
    <property type="project" value="UniProtKB-SubCell"/>
</dbReference>
<keyword evidence="7" id="KW-0677">Repeat</keyword>
<dbReference type="InterPro" id="IPR036517">
    <property type="entry name" value="FF_domain_sf"/>
</dbReference>
<dbReference type="GO" id="GO:0003723">
    <property type="term" value="F:RNA binding"/>
    <property type="evidence" value="ECO:0007669"/>
    <property type="project" value="TreeGrafter"/>
</dbReference>
<comment type="function">
    <text evidence="12">Binds to WASL/N-WASP and suppresses its translocation from the nucleus to the cytoplasm, thereby inhibiting its cytoplasmic function. Plays a role in the regulation of cell morphology and cytoskeletal organization. Required in the control of cell shape and migration. May play a role in cytokinesis. May be involved in pre-mRNA splicing.</text>
</comment>
<name>A0A8C5NFI5_GOUWI</name>
<dbReference type="GO" id="GO:0071004">
    <property type="term" value="C:U2-type prespliceosome"/>
    <property type="evidence" value="ECO:0007669"/>
    <property type="project" value="TreeGrafter"/>
</dbReference>
<reference evidence="21" key="2">
    <citation type="submission" date="2025-08" db="UniProtKB">
        <authorList>
            <consortium name="Ensembl"/>
        </authorList>
    </citation>
    <scope>IDENTIFICATION</scope>
</reference>
<evidence type="ECO:0000256" key="9">
    <source>
        <dbReference type="ARBA" id="ARBA00022990"/>
    </source>
</evidence>
<evidence type="ECO:0000256" key="6">
    <source>
        <dbReference type="ARBA" id="ARBA00022664"/>
    </source>
</evidence>
<dbReference type="PROSITE" id="PS01159">
    <property type="entry name" value="WW_DOMAIN_1"/>
    <property type="match status" value="2"/>
</dbReference>
<evidence type="ECO:0000256" key="8">
    <source>
        <dbReference type="ARBA" id="ARBA00022843"/>
    </source>
</evidence>
<evidence type="ECO:0000256" key="18">
    <source>
        <dbReference type="SAM" id="MobiDB-lite"/>
    </source>
</evidence>
<reference evidence="21" key="1">
    <citation type="submission" date="2020-06" db="EMBL/GenBank/DDBJ databases">
        <authorList>
            <consortium name="Wellcome Sanger Institute Data Sharing"/>
        </authorList>
    </citation>
    <scope>NUCLEOTIDE SEQUENCE [LARGE SCALE GENOMIC DNA]</scope>
</reference>
<evidence type="ECO:0000256" key="11">
    <source>
        <dbReference type="ARBA" id="ARBA00023242"/>
    </source>
</evidence>
<dbReference type="Pfam" id="PF00397">
    <property type="entry name" value="WW"/>
    <property type="match status" value="2"/>
</dbReference>
<dbReference type="FunFam" id="1.10.10.440:FF:000011">
    <property type="entry name" value="pre-mRNA-processing factor 40 homolog A isoform X1"/>
    <property type="match status" value="1"/>
</dbReference>
<evidence type="ECO:0000256" key="7">
    <source>
        <dbReference type="ARBA" id="ARBA00022737"/>
    </source>
</evidence>
<keyword evidence="3" id="KW-0488">Methylation</keyword>
<dbReference type="InterPro" id="IPR039726">
    <property type="entry name" value="Prp40-like"/>
</dbReference>
<dbReference type="SUPFAM" id="SSF81698">
    <property type="entry name" value="FF domain"/>
    <property type="match status" value="5"/>
</dbReference>
<evidence type="ECO:0000313" key="21">
    <source>
        <dbReference type="Ensembl" id="ENSGWIP00000051613.1"/>
    </source>
</evidence>
<keyword evidence="9" id="KW-0007">Acetylation</keyword>
<dbReference type="Ensembl" id="ENSGWIT00000055710.1">
    <property type="protein sequence ID" value="ENSGWIP00000051613.1"/>
    <property type="gene ID" value="ENSGWIG00000024014.1"/>
</dbReference>
<keyword evidence="22" id="KW-1185">Reference proteome</keyword>
<dbReference type="FunFam" id="2.20.70.10:FF:000102">
    <property type="entry name" value="Pre-mRNA-processing factor 40 homolog B"/>
    <property type="match status" value="1"/>
</dbReference>
<dbReference type="SMART" id="SM00456">
    <property type="entry name" value="WW"/>
    <property type="match status" value="2"/>
</dbReference>
<keyword evidence="11" id="KW-0539">Nucleus</keyword>
<accession>A0A8C5NFI5</accession>
<dbReference type="PANTHER" id="PTHR11864:SF0">
    <property type="entry name" value="PRP40 PRE-MRNA PROCESSING FACTOR 40 HOMOLOG A (YEAST)"/>
    <property type="match status" value="1"/>
</dbReference>
<feature type="domain" description="FF" evidence="20">
    <location>
        <begin position="543"/>
        <end position="600"/>
    </location>
</feature>
<feature type="domain" description="FF" evidence="20">
    <location>
        <begin position="261"/>
        <end position="315"/>
    </location>
</feature>
<dbReference type="Gene3D" id="2.20.70.10">
    <property type="match status" value="2"/>
</dbReference>
<dbReference type="Proteomes" id="UP000694680">
    <property type="component" value="Chromosome 21"/>
</dbReference>
<dbReference type="InterPro" id="IPR036020">
    <property type="entry name" value="WW_dom_sf"/>
</dbReference>
<feature type="coiled-coil region" evidence="17">
    <location>
        <begin position="379"/>
        <end position="411"/>
    </location>
</feature>
<feature type="domain" description="FF" evidence="20">
    <location>
        <begin position="328"/>
        <end position="388"/>
    </location>
</feature>
<protein>
    <recommendedName>
        <fullName evidence="14">Pre-mRNA-processing factor 40 homolog A</fullName>
    </recommendedName>
    <alternativeName>
        <fullName evidence="15">Formin-binding protein 11</fullName>
    </alternativeName>
    <alternativeName>
        <fullName evidence="16">Formin-binding protein 3</fullName>
    </alternativeName>
</protein>
<dbReference type="GO" id="GO:0005685">
    <property type="term" value="C:U1 snRNP"/>
    <property type="evidence" value="ECO:0007669"/>
    <property type="project" value="TreeGrafter"/>
</dbReference>
<evidence type="ECO:0000256" key="15">
    <source>
        <dbReference type="ARBA" id="ARBA00078214"/>
    </source>
</evidence>
<feature type="domain" description="FF" evidence="20">
    <location>
        <begin position="408"/>
        <end position="468"/>
    </location>
</feature>
<dbReference type="FunFam" id="1.10.10.440:FF:000009">
    <property type="entry name" value="pre-mRNA-processing factor 40 homolog A isoform X1"/>
    <property type="match status" value="1"/>
</dbReference>
<evidence type="ECO:0000259" key="19">
    <source>
        <dbReference type="PROSITE" id="PS50020"/>
    </source>
</evidence>
<feature type="compositionally biased region" description="Basic and acidic residues" evidence="18">
    <location>
        <begin position="73"/>
        <end position="88"/>
    </location>
</feature>
<feature type="domain" description="WW" evidence="19">
    <location>
        <begin position="14"/>
        <end position="41"/>
    </location>
</feature>
<feature type="region of interest" description="Disordered" evidence="18">
    <location>
        <begin position="611"/>
        <end position="703"/>
    </location>
</feature>
<feature type="domain" description="WW" evidence="19">
    <location>
        <begin position="54"/>
        <end position="82"/>
    </location>
</feature>
<dbReference type="InterPro" id="IPR001202">
    <property type="entry name" value="WW_dom"/>
</dbReference>
<evidence type="ECO:0000256" key="13">
    <source>
        <dbReference type="ARBA" id="ARBA00061317"/>
    </source>
</evidence>
<dbReference type="SMART" id="SM00441">
    <property type="entry name" value="FF"/>
    <property type="match status" value="4"/>
</dbReference>
<sequence>TLTKTKSKFGKSVWTEHKSLDSKTYYYNTETKQSTWEKPDELKSPAEQMLSKCPWKEYKSDTGKPYFYNSQTKESRWTKPKELEDVEGKNNSAPETIAAPAVQTENTMTMAAVIEVETPAAVPEEHLSQPAVHHAVEVKTQDAPVASSESTAAAEGPARYADVPFIDRVRASVTEVVKEERPELQKKTYKWNTKEEAKQAFKELLKEKGVSSNSSWEQAMKMIINDPRYSALPKLSEKKQAFNAYKVQTEKEEKEEARIKYKESKETFQRFLENHEKMTSTTRYKKAEQMFAEQEVWSCVPERDRLEIYEDVLFYLAKKEKEQAKQLRKRNWEALKNILDNMANVTYRTTWSEAQQYLLDNPTFAEDEELQNMDKEDALICFEEHIRALEKEEEEEKQKTLLRERRRQRKNREAFGKFLDELHDHGQLHSMSAWMEMYPALSSDIRFANMLGQPGSTPLDLFKFYVEDLKARYHDEKRIIKDILKDKSFLVEVNTSFEGFGSIISSDKRATTLDAGNIKLAFNSLLEKAEAREREREKEEARKMKRKEAAFKNMLKQATPPLEPEVTWEGVRERFTKELAFEDVTLESERKRIFKDFMHVLEVGLHCVGESERSYKKSKKHKKKAKKRRHKSVSSNPGLRACECDKDKENDKSRGKPRSDSKQKSPKRKAPKEEGGWDTSGSELSEGELEKRRRTLLEQLDAP</sequence>
<evidence type="ECO:0000256" key="5">
    <source>
        <dbReference type="ARBA" id="ARBA00022553"/>
    </source>
</evidence>
<keyword evidence="4" id="KW-1017">Isopeptide bond</keyword>
<dbReference type="GO" id="GO:0016607">
    <property type="term" value="C:nuclear speck"/>
    <property type="evidence" value="ECO:0007669"/>
    <property type="project" value="UniProtKB-SubCell"/>
</dbReference>
<evidence type="ECO:0000256" key="4">
    <source>
        <dbReference type="ARBA" id="ARBA00022499"/>
    </source>
</evidence>
<dbReference type="GO" id="GO:0045292">
    <property type="term" value="P:mRNA cis splicing, via spliceosome"/>
    <property type="evidence" value="ECO:0007669"/>
    <property type="project" value="InterPro"/>
</dbReference>
<evidence type="ECO:0000256" key="2">
    <source>
        <dbReference type="ARBA" id="ARBA00004324"/>
    </source>
</evidence>
<gene>
    <name evidence="21" type="primary">prpf40a</name>
</gene>
<evidence type="ECO:0000256" key="14">
    <source>
        <dbReference type="ARBA" id="ARBA00072041"/>
    </source>
</evidence>
<dbReference type="SUPFAM" id="SSF51045">
    <property type="entry name" value="WW domain"/>
    <property type="match status" value="2"/>
</dbReference>
<feature type="region of interest" description="Disordered" evidence="18">
    <location>
        <begin position="71"/>
        <end position="102"/>
    </location>
</feature>
<keyword evidence="10" id="KW-0508">mRNA splicing</keyword>
<evidence type="ECO:0000256" key="16">
    <source>
        <dbReference type="ARBA" id="ARBA00080815"/>
    </source>
</evidence>
<dbReference type="FunFam" id="1.10.10.440:FF:000003">
    <property type="entry name" value="Pre-mRNA processing factor 40 homolog A"/>
    <property type="match status" value="1"/>
</dbReference>
<evidence type="ECO:0000256" key="1">
    <source>
        <dbReference type="ARBA" id="ARBA00004109"/>
    </source>
</evidence>
<keyword evidence="8" id="KW-0832">Ubl conjugation</keyword>
<dbReference type="FunFam" id="1.10.10.440:FF:000012">
    <property type="entry name" value="pre-mRNA-processing factor 40 homolog A isoform X2"/>
    <property type="match status" value="1"/>
</dbReference>
<dbReference type="Gene3D" id="1.10.10.440">
    <property type="entry name" value="FF domain"/>
    <property type="match status" value="5"/>
</dbReference>
<comment type="subcellular location">
    <subcellularLocation>
        <location evidence="1">Nucleus matrix</location>
    </subcellularLocation>
    <subcellularLocation>
        <location evidence="2">Nucleus speckle</location>
    </subcellularLocation>
</comment>
<feature type="coiled-coil region" evidence="17">
    <location>
        <begin position="522"/>
        <end position="554"/>
    </location>
</feature>
<feature type="compositionally biased region" description="Basic residues" evidence="18">
    <location>
        <begin position="616"/>
        <end position="632"/>
    </location>
</feature>
<dbReference type="PROSITE" id="PS50020">
    <property type="entry name" value="WW_DOMAIN_2"/>
    <property type="match status" value="2"/>
</dbReference>
<proteinExistence type="inferred from homology"/>
<dbReference type="FunFam" id="1.10.10.440:FF:000002">
    <property type="entry name" value="pre-mRNA-processing factor 40 homolog A isoform X1"/>
    <property type="match status" value="1"/>
</dbReference>
<dbReference type="PROSITE" id="PS51676">
    <property type="entry name" value="FF"/>
    <property type="match status" value="5"/>
</dbReference>
<reference evidence="21" key="3">
    <citation type="submission" date="2025-09" db="UniProtKB">
        <authorList>
            <consortium name="Ensembl"/>
        </authorList>
    </citation>
    <scope>IDENTIFICATION</scope>
</reference>
<dbReference type="Pfam" id="PF25432">
    <property type="entry name" value="FF_PRPF40A"/>
    <property type="match status" value="1"/>
</dbReference>